<comment type="subcellular location">
    <subcellularLocation>
        <location evidence="1 11">Mitochondrion inner membrane</location>
        <topology evidence="1 11">Single-pass membrane protein</topology>
    </subcellularLocation>
</comment>
<name>A0AAD7VD65_QUISA</name>
<dbReference type="InterPro" id="IPR008027">
    <property type="entry name" value="QCR9"/>
</dbReference>
<proteinExistence type="inferred from homology"/>
<evidence type="ECO:0000256" key="5">
    <source>
        <dbReference type="ARBA" id="ARBA00022692"/>
    </source>
</evidence>
<dbReference type="AlphaFoldDB" id="A0AAD7VD65"/>
<dbReference type="GO" id="GO:0005743">
    <property type="term" value="C:mitochondrial inner membrane"/>
    <property type="evidence" value="ECO:0007669"/>
    <property type="project" value="UniProtKB-SubCell"/>
</dbReference>
<evidence type="ECO:0000313" key="12">
    <source>
        <dbReference type="EMBL" id="KAJ7971557.1"/>
    </source>
</evidence>
<evidence type="ECO:0000256" key="4">
    <source>
        <dbReference type="ARBA" id="ARBA00022660"/>
    </source>
</evidence>
<keyword evidence="9 11" id="KW-0496">Mitochondrion</keyword>
<dbReference type="EMBL" id="JARAOO010000004">
    <property type="protein sequence ID" value="KAJ7971557.1"/>
    <property type="molecule type" value="Genomic_DNA"/>
</dbReference>
<comment type="caution">
    <text evidence="12">The sequence shown here is derived from an EMBL/GenBank/DDBJ whole genome shotgun (WGS) entry which is preliminary data.</text>
</comment>
<keyword evidence="7 11" id="KW-0249">Electron transport</keyword>
<keyword evidence="5 11" id="KW-0812">Transmembrane</keyword>
<feature type="transmembrane region" description="Helical" evidence="11">
    <location>
        <begin position="16"/>
        <end position="37"/>
    </location>
</feature>
<evidence type="ECO:0000256" key="1">
    <source>
        <dbReference type="ARBA" id="ARBA00004434"/>
    </source>
</evidence>
<comment type="similarity">
    <text evidence="2 11">Belongs to the UQCR10/QCR9 family.</text>
</comment>
<evidence type="ECO:0000256" key="9">
    <source>
        <dbReference type="ARBA" id="ARBA00023128"/>
    </source>
</evidence>
<evidence type="ECO:0000256" key="3">
    <source>
        <dbReference type="ARBA" id="ARBA00022448"/>
    </source>
</evidence>
<dbReference type="GO" id="GO:0045275">
    <property type="term" value="C:respiratory chain complex III"/>
    <property type="evidence" value="ECO:0007669"/>
    <property type="project" value="UniProtKB-UniRule"/>
</dbReference>
<dbReference type="InterPro" id="IPR036656">
    <property type="entry name" value="QCR9_sf"/>
</dbReference>
<dbReference type="GO" id="GO:0006122">
    <property type="term" value="P:mitochondrial electron transport, ubiquinol to cytochrome c"/>
    <property type="evidence" value="ECO:0007669"/>
    <property type="project" value="UniProtKB-UniRule"/>
</dbReference>
<protein>
    <recommendedName>
        <fullName evidence="11">Complex III subunit 9</fullName>
    </recommendedName>
</protein>
<dbReference type="Gene3D" id="1.20.5.260">
    <property type="entry name" value="Cytochrome b-c1 complex subunit 9"/>
    <property type="match status" value="1"/>
</dbReference>
<dbReference type="Pfam" id="PF05365">
    <property type="entry name" value="UCR_UQCRX_QCR9"/>
    <property type="match status" value="1"/>
</dbReference>
<keyword evidence="13" id="KW-1185">Reference proteome</keyword>
<accession>A0AAD7VD65</accession>
<dbReference type="KEGG" id="qsa:O6P43_009570"/>
<keyword evidence="10 11" id="KW-0472">Membrane</keyword>
<reference evidence="12" key="1">
    <citation type="journal article" date="2023" name="Science">
        <title>Elucidation of the pathway for biosynthesis of saponin adjuvants from the soapbark tree.</title>
        <authorList>
            <person name="Reed J."/>
            <person name="Orme A."/>
            <person name="El-Demerdash A."/>
            <person name="Owen C."/>
            <person name="Martin L.B.B."/>
            <person name="Misra R.C."/>
            <person name="Kikuchi S."/>
            <person name="Rejzek M."/>
            <person name="Martin A.C."/>
            <person name="Harkess A."/>
            <person name="Leebens-Mack J."/>
            <person name="Louveau T."/>
            <person name="Stephenson M.J."/>
            <person name="Osbourn A."/>
        </authorList>
    </citation>
    <scope>NUCLEOTIDE SEQUENCE</scope>
    <source>
        <strain evidence="12">S10</strain>
    </source>
</reference>
<sequence>METTARRSGGGLLEGFYRVVMSQNSVYITFVIAGAFLGERVRYAFLRISDMKISLFWGKGNQKNELLDSFWQS</sequence>
<evidence type="ECO:0000256" key="6">
    <source>
        <dbReference type="ARBA" id="ARBA00022792"/>
    </source>
</evidence>
<dbReference type="SUPFAM" id="SSF81514">
    <property type="entry name" value="Subunit X (non-heme 7 kDa protein) of cytochrome bc1 complex (Ubiquinol-cytochrome c reductase)"/>
    <property type="match status" value="1"/>
</dbReference>
<dbReference type="PANTHER" id="PTHR12980:SF0">
    <property type="entry name" value="CYTOCHROME B-C1 COMPLEX SUBUNIT 9"/>
    <property type="match status" value="1"/>
</dbReference>
<gene>
    <name evidence="12" type="ORF">O6P43_009570</name>
</gene>
<comment type="subunit">
    <text evidence="11">Component of the ubiquinol-cytochrome c oxidoreductase (cytochrome b-c1 complex, complex III, CIII), a multisubunit enzyme composed of 3 respiratory subunits cytochrome b, cytochrome c1 and Rieske protein, 2 core protein subunits, and additional low-molecular weight protein subunits.</text>
</comment>
<evidence type="ECO:0000256" key="2">
    <source>
        <dbReference type="ARBA" id="ARBA00007856"/>
    </source>
</evidence>
<evidence type="ECO:0000256" key="7">
    <source>
        <dbReference type="ARBA" id="ARBA00022982"/>
    </source>
</evidence>
<evidence type="ECO:0000256" key="11">
    <source>
        <dbReference type="RuleBase" id="RU368056"/>
    </source>
</evidence>
<dbReference type="PANTHER" id="PTHR12980">
    <property type="entry name" value="UBIQUINOL-CYTOCHROME C REDUCTASE COMPLEX, SUBUNIT X"/>
    <property type="match status" value="1"/>
</dbReference>
<keyword evidence="6 11" id="KW-0999">Mitochondrion inner membrane</keyword>
<evidence type="ECO:0000256" key="8">
    <source>
        <dbReference type="ARBA" id="ARBA00022989"/>
    </source>
</evidence>
<dbReference type="Proteomes" id="UP001163823">
    <property type="component" value="Chromosome 4"/>
</dbReference>
<evidence type="ECO:0000313" key="13">
    <source>
        <dbReference type="Proteomes" id="UP001163823"/>
    </source>
</evidence>
<keyword evidence="4 11" id="KW-0679">Respiratory chain</keyword>
<keyword evidence="3 11" id="KW-0813">Transport</keyword>
<keyword evidence="8 11" id="KW-1133">Transmembrane helix</keyword>
<organism evidence="12 13">
    <name type="scientific">Quillaja saponaria</name>
    <name type="common">Soap bark tree</name>
    <dbReference type="NCBI Taxonomy" id="32244"/>
    <lineage>
        <taxon>Eukaryota</taxon>
        <taxon>Viridiplantae</taxon>
        <taxon>Streptophyta</taxon>
        <taxon>Embryophyta</taxon>
        <taxon>Tracheophyta</taxon>
        <taxon>Spermatophyta</taxon>
        <taxon>Magnoliopsida</taxon>
        <taxon>eudicotyledons</taxon>
        <taxon>Gunneridae</taxon>
        <taxon>Pentapetalae</taxon>
        <taxon>rosids</taxon>
        <taxon>fabids</taxon>
        <taxon>Fabales</taxon>
        <taxon>Quillajaceae</taxon>
        <taxon>Quillaja</taxon>
    </lineage>
</organism>
<evidence type="ECO:0000256" key="10">
    <source>
        <dbReference type="ARBA" id="ARBA00023136"/>
    </source>
</evidence>
<comment type="function">
    <text evidence="11">Component of the ubiquinol-cytochrome c oxidoreductase, a multisubunit transmembrane complex that is part of the mitochondrial electron transport chain which drives oxidative phosphorylation. The complex plays an important role in the uptake of multiple carbon sources present in different host niches.</text>
</comment>